<dbReference type="AlphaFoldDB" id="A0A942YLW8"/>
<comment type="caution">
    <text evidence="3">The sequence shown here is derived from an EMBL/GenBank/DDBJ whole genome shotgun (WGS) entry which is preliminary data.</text>
</comment>
<evidence type="ECO:0000313" key="4">
    <source>
        <dbReference type="Proteomes" id="UP000682713"/>
    </source>
</evidence>
<dbReference type="GO" id="GO:0004519">
    <property type="term" value="F:endonuclease activity"/>
    <property type="evidence" value="ECO:0007669"/>
    <property type="project" value="UniProtKB-KW"/>
</dbReference>
<dbReference type="GO" id="GO:0016787">
    <property type="term" value="F:hydrolase activity"/>
    <property type="evidence" value="ECO:0007669"/>
    <property type="project" value="UniProtKB-KW"/>
</dbReference>
<dbReference type="RefSeq" id="WP_213112346.1">
    <property type="nucleotide sequence ID" value="NZ_JAGYPJ010000001.1"/>
</dbReference>
<evidence type="ECO:0000256" key="2">
    <source>
        <dbReference type="ARBA" id="ARBA00022801"/>
    </source>
</evidence>
<name>A0A942YLW8_9BACI</name>
<keyword evidence="1" id="KW-0540">Nuclease</keyword>
<accession>A0A942YLW8</accession>
<evidence type="ECO:0000313" key="3">
    <source>
        <dbReference type="EMBL" id="MBS4201918.1"/>
    </source>
</evidence>
<organism evidence="3 4">
    <name type="scientific">Lederbergia citrisecunda</name>
    <dbReference type="NCBI Taxonomy" id="2833583"/>
    <lineage>
        <taxon>Bacteria</taxon>
        <taxon>Bacillati</taxon>
        <taxon>Bacillota</taxon>
        <taxon>Bacilli</taxon>
        <taxon>Bacillales</taxon>
        <taxon>Bacillaceae</taxon>
        <taxon>Lederbergia</taxon>
    </lineage>
</organism>
<dbReference type="Proteomes" id="UP000682713">
    <property type="component" value="Unassembled WGS sequence"/>
</dbReference>
<dbReference type="InterPro" id="IPR007346">
    <property type="entry name" value="Endonuclease-I"/>
</dbReference>
<reference evidence="3 4" key="1">
    <citation type="submission" date="2021-05" db="EMBL/GenBank/DDBJ databases">
        <title>Novel Bacillus species.</title>
        <authorList>
            <person name="Liu G."/>
        </authorList>
    </citation>
    <scope>NUCLEOTIDE SEQUENCE [LARGE SCALE GENOMIC DNA]</scope>
    <source>
        <strain evidence="3 4">FJAT-49732</strain>
    </source>
</reference>
<dbReference type="PANTHER" id="PTHR33607">
    <property type="entry name" value="ENDONUCLEASE-1"/>
    <property type="match status" value="1"/>
</dbReference>
<keyword evidence="3" id="KW-0255">Endonuclease</keyword>
<dbReference type="Pfam" id="PF04231">
    <property type="entry name" value="Endonuclease_1"/>
    <property type="match status" value="1"/>
</dbReference>
<keyword evidence="4" id="KW-1185">Reference proteome</keyword>
<dbReference type="EMBL" id="JAGYPJ010000001">
    <property type="protein sequence ID" value="MBS4201918.1"/>
    <property type="molecule type" value="Genomic_DNA"/>
</dbReference>
<keyword evidence="2" id="KW-0378">Hydrolase</keyword>
<proteinExistence type="predicted"/>
<dbReference type="PANTHER" id="PTHR33607:SF2">
    <property type="entry name" value="ENDONUCLEASE-1"/>
    <property type="match status" value="1"/>
</dbReference>
<dbReference type="SUPFAM" id="SSF54060">
    <property type="entry name" value="His-Me finger endonucleases"/>
    <property type="match status" value="1"/>
</dbReference>
<evidence type="ECO:0000256" key="1">
    <source>
        <dbReference type="ARBA" id="ARBA00022722"/>
    </source>
</evidence>
<gene>
    <name evidence="3" type="ORF">KHA93_20130</name>
</gene>
<dbReference type="InterPro" id="IPR044925">
    <property type="entry name" value="His-Me_finger_sf"/>
</dbReference>
<protein>
    <submittedName>
        <fullName evidence="3">Endonuclease</fullName>
    </submittedName>
</protein>
<sequence length="290" mass="34270">MKLEQLEKRIGSVQHNQMNMKENERAYYDEGLDREFISQYYHGLDLLMGNSRQKFNILHSLVERTHKNRLPYFVSKDEYLYTWVDLQPNGSVKSIYSGEENHPADLLRKDYEVRMRQKEADFKVGEAAHPDKTVPEEFKFNAEHIVPQSWFGGREPMKGDLHHLFACDPGCNAKRANFAFHDFPYYDPESPDEKIRNNCGIADFNFFEPEYGKGTVARAMLYFILRYPNEIRRGFGKRVNFQLLRKWNAQFSPLLHEKHRNQAIQNIQGNRNPFIDFPDLADSMYFPLKT</sequence>